<protein>
    <submittedName>
        <fullName evidence="2">Uncharacterized protein</fullName>
    </submittedName>
</protein>
<name>A0ABZ1SSL9_9ACTN</name>
<evidence type="ECO:0000313" key="3">
    <source>
        <dbReference type="Proteomes" id="UP001432011"/>
    </source>
</evidence>
<feature type="region of interest" description="Disordered" evidence="1">
    <location>
        <begin position="1"/>
        <end position="46"/>
    </location>
</feature>
<keyword evidence="3" id="KW-1185">Reference proteome</keyword>
<sequence length="46" mass="4977">MTTGLRRDVDVTAPLPSPETIDRRRDEEIAGAGATSDIVEPGDHCR</sequence>
<organism evidence="2 3">
    <name type="scientific">Microbispora hainanensis</name>
    <dbReference type="NCBI Taxonomy" id="568844"/>
    <lineage>
        <taxon>Bacteria</taxon>
        <taxon>Bacillati</taxon>
        <taxon>Actinomycetota</taxon>
        <taxon>Actinomycetes</taxon>
        <taxon>Streptosporangiales</taxon>
        <taxon>Streptosporangiaceae</taxon>
        <taxon>Microbispora</taxon>
    </lineage>
</organism>
<evidence type="ECO:0000313" key="2">
    <source>
        <dbReference type="EMBL" id="WUP75378.1"/>
    </source>
</evidence>
<dbReference type="Proteomes" id="UP001432011">
    <property type="component" value="Chromosome"/>
</dbReference>
<reference evidence="2" key="1">
    <citation type="submission" date="2022-10" db="EMBL/GenBank/DDBJ databases">
        <title>The complete genomes of actinobacterial strains from the NBC collection.</title>
        <authorList>
            <person name="Joergensen T.S."/>
            <person name="Alvarez Arevalo M."/>
            <person name="Sterndorff E.B."/>
            <person name="Faurdal D."/>
            <person name="Vuksanovic O."/>
            <person name="Mourched A.-S."/>
            <person name="Charusanti P."/>
            <person name="Shaw S."/>
            <person name="Blin K."/>
            <person name="Weber T."/>
        </authorList>
    </citation>
    <scope>NUCLEOTIDE SEQUENCE</scope>
    <source>
        <strain evidence="2">NBC_00254</strain>
    </source>
</reference>
<dbReference type="EMBL" id="CP108085">
    <property type="protein sequence ID" value="WUP75378.1"/>
    <property type="molecule type" value="Genomic_DNA"/>
</dbReference>
<accession>A0ABZ1SSL9</accession>
<proteinExistence type="predicted"/>
<evidence type="ECO:0000256" key="1">
    <source>
        <dbReference type="SAM" id="MobiDB-lite"/>
    </source>
</evidence>
<dbReference type="RefSeq" id="WP_168066698.1">
    <property type="nucleotide sequence ID" value="NZ_CP108085.1"/>
</dbReference>
<feature type="compositionally biased region" description="Basic and acidic residues" evidence="1">
    <location>
        <begin position="1"/>
        <end position="10"/>
    </location>
</feature>
<gene>
    <name evidence="2" type="ORF">OG913_39595</name>
</gene>